<dbReference type="EMBL" id="MEIA01000109">
    <property type="protein sequence ID" value="OJF14186.1"/>
    <property type="molecule type" value="Genomic_DNA"/>
</dbReference>
<dbReference type="RefSeq" id="WP_071805055.1">
    <property type="nucleotide sequence ID" value="NZ_MEIA01000109.1"/>
</dbReference>
<gene>
    <name evidence="1" type="ORF">BG844_11045</name>
</gene>
<sequence>MSGQDTGLDLAVRPGSSRFDTDDERWTAHELELFGELRREVGGVRRDLTPAPGEKGMVETIVVALASAGTFNAALQCLQAWLTRDRTRSIELSCHAGEQTETIVLKGTEVDQEMIDRFTASVLNRLER</sequence>
<protein>
    <submittedName>
        <fullName evidence="1">Uncharacterized protein</fullName>
    </submittedName>
</protein>
<proteinExistence type="predicted"/>
<accession>A0A1K0GAC3</accession>
<reference evidence="1 2" key="1">
    <citation type="submission" date="2016-09" db="EMBL/GenBank/DDBJ databases">
        <title>Couchioplanes caeruleus draft genome sequence.</title>
        <authorList>
            <person name="Sheehan J."/>
            <person name="Caffrey P."/>
        </authorList>
    </citation>
    <scope>NUCLEOTIDE SEQUENCE [LARGE SCALE GENOMIC DNA]</scope>
    <source>
        <strain evidence="1 2">DSM 43634</strain>
    </source>
</reference>
<comment type="caution">
    <text evidence="1">The sequence shown here is derived from an EMBL/GenBank/DDBJ whole genome shotgun (WGS) entry which is preliminary data.</text>
</comment>
<keyword evidence="2" id="KW-1185">Reference proteome</keyword>
<dbReference type="InterPro" id="IPR045428">
    <property type="entry name" value="EACC1"/>
</dbReference>
<organism evidence="1 2">
    <name type="scientific">Couchioplanes caeruleus subsp. caeruleus</name>
    <dbReference type="NCBI Taxonomy" id="56427"/>
    <lineage>
        <taxon>Bacteria</taxon>
        <taxon>Bacillati</taxon>
        <taxon>Actinomycetota</taxon>
        <taxon>Actinomycetes</taxon>
        <taxon>Micromonosporales</taxon>
        <taxon>Micromonosporaceae</taxon>
        <taxon>Couchioplanes</taxon>
    </lineage>
</organism>
<dbReference type="Proteomes" id="UP000182486">
    <property type="component" value="Unassembled WGS sequence"/>
</dbReference>
<dbReference type="Pfam" id="PF19953">
    <property type="entry name" value="EACC1"/>
    <property type="match status" value="1"/>
</dbReference>
<evidence type="ECO:0000313" key="1">
    <source>
        <dbReference type="EMBL" id="OJF14186.1"/>
    </source>
</evidence>
<evidence type="ECO:0000313" key="2">
    <source>
        <dbReference type="Proteomes" id="UP000182486"/>
    </source>
</evidence>
<name>A0A1K0GAC3_9ACTN</name>
<dbReference type="AlphaFoldDB" id="A0A1K0GAC3"/>